<feature type="domain" description="Major facilitator superfamily (MFS) profile" evidence="9">
    <location>
        <begin position="8"/>
        <end position="461"/>
    </location>
</feature>
<sequence length="480" mass="47836">MYKKPGLILTAVAAAQFMAALDISVVNVALPAIRVGLDFGPAQLQWVVHAYALAFGGLLLLGGRLSDLYGRRRLFASGLALFGLSSLAGGLAQSADLLVAARAVQGVAAAALVPAALAMLTTTFPEGPSRTRALGVWSAVNAAGGATGVLAGGLLTDHAGWRWVMLVNVPVVVAALALAMLAVPADPPRPRGERPDLLGALLGTCGVTLLVLGVVRAGEGGWTSPATLGTLVASVALLTAFAGVEAARAGGPRTPMIRLGLLRDRSVAGANLFIFLAGAGMFAAFYFVSLYMQGVLRMSATATGLAFLPFTFGTVLGAVIATRVSARHAPRALLVPGGALAAIGFGWFSLIDPSGSFAADILGPSLVTSVGLGMCFAPLAAAGTSGVAPREAGMASGLLNSSRQLGGSVGLAVLTTVAAARTGAAATPEALTSGYSLGLAVSGLLLAVAVAVALTVLPRPGRTAPPTASTSPREPAATHG</sequence>
<proteinExistence type="predicted"/>
<comment type="subcellular location">
    <subcellularLocation>
        <location evidence="1">Cell membrane</location>
        <topology evidence="1">Multi-pass membrane protein</topology>
    </subcellularLocation>
</comment>
<accession>A0A7W7VR98</accession>
<dbReference type="GO" id="GO:0005886">
    <property type="term" value="C:plasma membrane"/>
    <property type="evidence" value="ECO:0007669"/>
    <property type="project" value="UniProtKB-SubCell"/>
</dbReference>
<dbReference type="PANTHER" id="PTHR42718:SF46">
    <property type="entry name" value="BLR6921 PROTEIN"/>
    <property type="match status" value="1"/>
</dbReference>
<evidence type="ECO:0000256" key="8">
    <source>
        <dbReference type="SAM" id="Phobius"/>
    </source>
</evidence>
<evidence type="ECO:0000313" key="11">
    <source>
        <dbReference type="Proteomes" id="UP000552644"/>
    </source>
</evidence>
<evidence type="ECO:0000256" key="5">
    <source>
        <dbReference type="ARBA" id="ARBA00022989"/>
    </source>
</evidence>
<feature type="transmembrane region" description="Helical" evidence="8">
    <location>
        <begin position="435"/>
        <end position="457"/>
    </location>
</feature>
<feature type="transmembrane region" description="Helical" evidence="8">
    <location>
        <begin position="134"/>
        <end position="155"/>
    </location>
</feature>
<dbReference type="InterPro" id="IPR036259">
    <property type="entry name" value="MFS_trans_sf"/>
</dbReference>
<feature type="transmembrane region" description="Helical" evidence="8">
    <location>
        <begin position="197"/>
        <end position="215"/>
    </location>
</feature>
<keyword evidence="11" id="KW-1185">Reference proteome</keyword>
<evidence type="ECO:0000313" key="10">
    <source>
        <dbReference type="EMBL" id="MBB4919140.1"/>
    </source>
</evidence>
<evidence type="ECO:0000256" key="7">
    <source>
        <dbReference type="SAM" id="MobiDB-lite"/>
    </source>
</evidence>
<feature type="transmembrane region" description="Helical" evidence="8">
    <location>
        <begin position="74"/>
        <end position="93"/>
    </location>
</feature>
<keyword evidence="2" id="KW-0813">Transport</keyword>
<feature type="transmembrane region" description="Helical" evidence="8">
    <location>
        <begin position="227"/>
        <end position="247"/>
    </location>
</feature>
<dbReference type="RefSeq" id="WP_184721107.1">
    <property type="nucleotide sequence ID" value="NZ_JACHJP010000009.1"/>
</dbReference>
<dbReference type="AlphaFoldDB" id="A0A7W7VR98"/>
<evidence type="ECO:0000256" key="2">
    <source>
        <dbReference type="ARBA" id="ARBA00022448"/>
    </source>
</evidence>
<feature type="transmembrane region" description="Helical" evidence="8">
    <location>
        <begin position="362"/>
        <end position="384"/>
    </location>
</feature>
<feature type="transmembrane region" description="Helical" evidence="8">
    <location>
        <begin position="405"/>
        <end position="423"/>
    </location>
</feature>
<dbReference type="Gene3D" id="1.20.1250.20">
    <property type="entry name" value="MFS general substrate transporter like domains"/>
    <property type="match status" value="1"/>
</dbReference>
<comment type="caution">
    <text evidence="10">The sequence shown here is derived from an EMBL/GenBank/DDBJ whole genome shotgun (WGS) entry which is preliminary data.</text>
</comment>
<protein>
    <submittedName>
        <fullName evidence="10">EmrB/QacA subfamily drug resistance transporter</fullName>
    </submittedName>
</protein>
<evidence type="ECO:0000256" key="1">
    <source>
        <dbReference type="ARBA" id="ARBA00004651"/>
    </source>
</evidence>
<dbReference type="Proteomes" id="UP000552644">
    <property type="component" value="Unassembled WGS sequence"/>
</dbReference>
<name>A0A7W7VR98_9ACTN</name>
<gene>
    <name evidence="10" type="ORF">FHS44_006282</name>
</gene>
<keyword evidence="6 8" id="KW-0472">Membrane</keyword>
<feature type="transmembrane region" description="Helical" evidence="8">
    <location>
        <begin position="43"/>
        <end position="62"/>
    </location>
</feature>
<evidence type="ECO:0000256" key="3">
    <source>
        <dbReference type="ARBA" id="ARBA00022475"/>
    </source>
</evidence>
<keyword evidence="4 8" id="KW-0812">Transmembrane</keyword>
<dbReference type="EMBL" id="JACHJP010000009">
    <property type="protein sequence ID" value="MBB4919140.1"/>
    <property type="molecule type" value="Genomic_DNA"/>
</dbReference>
<keyword evidence="5 8" id="KW-1133">Transmembrane helix</keyword>
<dbReference type="Pfam" id="PF07690">
    <property type="entry name" value="MFS_1"/>
    <property type="match status" value="1"/>
</dbReference>
<feature type="transmembrane region" description="Helical" evidence="8">
    <location>
        <begin position="332"/>
        <end position="350"/>
    </location>
</feature>
<feature type="transmembrane region" description="Helical" evidence="8">
    <location>
        <begin position="268"/>
        <end position="288"/>
    </location>
</feature>
<dbReference type="NCBIfam" id="TIGR00711">
    <property type="entry name" value="efflux_EmrB"/>
    <property type="match status" value="1"/>
</dbReference>
<dbReference type="SUPFAM" id="SSF103473">
    <property type="entry name" value="MFS general substrate transporter"/>
    <property type="match status" value="1"/>
</dbReference>
<keyword evidence="3" id="KW-1003">Cell membrane</keyword>
<evidence type="ECO:0000256" key="4">
    <source>
        <dbReference type="ARBA" id="ARBA00022692"/>
    </source>
</evidence>
<dbReference type="Gene3D" id="1.20.1720.10">
    <property type="entry name" value="Multidrug resistance protein D"/>
    <property type="match status" value="1"/>
</dbReference>
<evidence type="ECO:0000256" key="6">
    <source>
        <dbReference type="ARBA" id="ARBA00023136"/>
    </source>
</evidence>
<dbReference type="InterPro" id="IPR005829">
    <property type="entry name" value="Sugar_transporter_CS"/>
</dbReference>
<dbReference type="PROSITE" id="PS00216">
    <property type="entry name" value="SUGAR_TRANSPORT_1"/>
    <property type="match status" value="1"/>
</dbReference>
<dbReference type="InterPro" id="IPR011701">
    <property type="entry name" value="MFS"/>
</dbReference>
<dbReference type="PANTHER" id="PTHR42718">
    <property type="entry name" value="MAJOR FACILITATOR SUPERFAMILY MULTIDRUG TRANSPORTER MFSC"/>
    <property type="match status" value="1"/>
</dbReference>
<dbReference type="InterPro" id="IPR004638">
    <property type="entry name" value="EmrB-like"/>
</dbReference>
<evidence type="ECO:0000259" key="9">
    <source>
        <dbReference type="PROSITE" id="PS50850"/>
    </source>
</evidence>
<feature type="transmembrane region" description="Helical" evidence="8">
    <location>
        <begin position="99"/>
        <end position="122"/>
    </location>
</feature>
<feature type="region of interest" description="Disordered" evidence="7">
    <location>
        <begin position="460"/>
        <end position="480"/>
    </location>
</feature>
<dbReference type="PROSITE" id="PS50850">
    <property type="entry name" value="MFS"/>
    <property type="match status" value="1"/>
</dbReference>
<organism evidence="10 11">
    <name type="scientific">Streptosporangium saharense</name>
    <dbReference type="NCBI Taxonomy" id="1706840"/>
    <lineage>
        <taxon>Bacteria</taxon>
        <taxon>Bacillati</taxon>
        <taxon>Actinomycetota</taxon>
        <taxon>Actinomycetes</taxon>
        <taxon>Streptosporangiales</taxon>
        <taxon>Streptosporangiaceae</taxon>
        <taxon>Streptosporangium</taxon>
    </lineage>
</organism>
<dbReference type="GO" id="GO:0022857">
    <property type="term" value="F:transmembrane transporter activity"/>
    <property type="evidence" value="ECO:0007669"/>
    <property type="project" value="InterPro"/>
</dbReference>
<dbReference type="CDD" id="cd17321">
    <property type="entry name" value="MFS_MMR_MDR_like"/>
    <property type="match status" value="1"/>
</dbReference>
<feature type="transmembrane region" description="Helical" evidence="8">
    <location>
        <begin position="300"/>
        <end position="320"/>
    </location>
</feature>
<feature type="transmembrane region" description="Helical" evidence="8">
    <location>
        <begin position="161"/>
        <end position="185"/>
    </location>
</feature>
<dbReference type="InterPro" id="IPR020846">
    <property type="entry name" value="MFS_dom"/>
</dbReference>
<reference evidence="10 11" key="1">
    <citation type="submission" date="2020-08" db="EMBL/GenBank/DDBJ databases">
        <title>Genomic Encyclopedia of Type Strains, Phase III (KMG-III): the genomes of soil and plant-associated and newly described type strains.</title>
        <authorList>
            <person name="Whitman W."/>
        </authorList>
    </citation>
    <scope>NUCLEOTIDE SEQUENCE [LARGE SCALE GENOMIC DNA]</scope>
    <source>
        <strain evidence="10 11">CECT 8840</strain>
    </source>
</reference>